<keyword evidence="2" id="KW-1185">Reference proteome</keyword>
<dbReference type="STRING" id="123899.SAMEA3906487_03869"/>
<accession>A0A157RLD2</accession>
<evidence type="ECO:0000313" key="2">
    <source>
        <dbReference type="Proteomes" id="UP000076825"/>
    </source>
</evidence>
<dbReference type="GeneID" id="56588900"/>
<dbReference type="KEGG" id="btrm:SAMEA390648703869"/>
<reference evidence="1 2" key="1">
    <citation type="submission" date="2016-04" db="EMBL/GenBank/DDBJ databases">
        <authorList>
            <consortium name="Pathogen Informatics"/>
        </authorList>
    </citation>
    <scope>NUCLEOTIDE SEQUENCE [LARGE SCALE GENOMIC DNA]</scope>
    <source>
        <strain evidence="1 2">H044680328</strain>
    </source>
</reference>
<name>A0A157RLD2_9BORD</name>
<dbReference type="AlphaFoldDB" id="A0A157RLD2"/>
<evidence type="ECO:0000313" key="1">
    <source>
        <dbReference type="EMBL" id="SAI73838.1"/>
    </source>
</evidence>
<dbReference type="OrthoDB" id="9132695at2"/>
<organism evidence="1 2">
    <name type="scientific">Bordetella trematum</name>
    <dbReference type="NCBI Taxonomy" id="123899"/>
    <lineage>
        <taxon>Bacteria</taxon>
        <taxon>Pseudomonadati</taxon>
        <taxon>Pseudomonadota</taxon>
        <taxon>Betaproteobacteria</taxon>
        <taxon>Burkholderiales</taxon>
        <taxon>Alcaligenaceae</taxon>
        <taxon>Bordetella</taxon>
    </lineage>
</organism>
<proteinExistence type="predicted"/>
<gene>
    <name evidence="1" type="ORF">SAMEA3906487_03869</name>
</gene>
<dbReference type="Proteomes" id="UP000076825">
    <property type="component" value="Chromosome 1"/>
</dbReference>
<dbReference type="EMBL" id="LT546645">
    <property type="protein sequence ID" value="SAI73838.1"/>
    <property type="molecule type" value="Genomic_DNA"/>
</dbReference>
<sequence length="155" mass="17822">MIETDIYYPEGLPHPLREGKTTRHVQPFRRTTMADGRARQRRVFTSVPSIGSYRFIFDDAQAAAFEVWFKVALQDGAAWFNMPRRTPLGQSVLVCRFTGMYQGPDEHGLNRWAVSAEMEAWERPLLPDEWGLLPGFAAQADIFDIAMNHHWPEAK</sequence>
<protein>
    <submittedName>
        <fullName evidence="1">Uncharacterized protein</fullName>
    </submittedName>
</protein>
<dbReference type="PATRIC" id="fig|123899.6.peg.3868"/>
<dbReference type="RefSeq" id="WP_063492407.1">
    <property type="nucleotide sequence ID" value="NZ_CP016340.1"/>
</dbReference>